<evidence type="ECO:0000259" key="2">
    <source>
        <dbReference type="Pfam" id="PF13439"/>
    </source>
</evidence>
<dbReference type="InterPro" id="IPR028098">
    <property type="entry name" value="Glyco_trans_4-like_N"/>
</dbReference>
<sequence length="409" mass="45830">MRVLHLSTSDTGGGAARAAYRLHSGLRSNGVDSRMLVQNKGSEDSHVYGTEGAIKKINSKIRRQFDKLPLIQYPNRDSETFSPAWTPERRAKQIAKYDPDIVHLHWISGGYIQLETIAEIDVPVVWTLHDMWPFTGGCHYSKSCTKYQKECGSCPHLGSDDLNDLSNSVWKRKRKAWAGLNIIVVSPSQWLAEQARKSSLMSRMRIEVIPNCLDMDSFCPMDRAEGIRHFNLNEEKYYLLFGAAYETPRKGGDLLYEALGQLSGKTDFVGLTFGNVNNKDSESPIPVRHLGKLSEDDLRLLYSTADLTVVPSREDNLPNVAIESMASGTPCATFNVGGLSDIVDHRKTGYLAEPFDTTDLARGIEWIVNSLSDQIELGNQARTTAQRRYSIDLVTQQYCELYDELSLGN</sequence>
<dbReference type="Gene3D" id="3.40.50.2000">
    <property type="entry name" value="Glycogen Phosphorylase B"/>
    <property type="match status" value="2"/>
</dbReference>
<gene>
    <name evidence="3" type="ORF">GOC77_01435</name>
</gene>
<dbReference type="InterPro" id="IPR001296">
    <property type="entry name" value="Glyco_trans_1"/>
</dbReference>
<organism evidence="3 4">
    <name type="scientific">Haloarcula argentinensis</name>
    <dbReference type="NCBI Taxonomy" id="43776"/>
    <lineage>
        <taxon>Archaea</taxon>
        <taxon>Methanobacteriati</taxon>
        <taxon>Methanobacteriota</taxon>
        <taxon>Stenosarchaea group</taxon>
        <taxon>Halobacteria</taxon>
        <taxon>Halobacteriales</taxon>
        <taxon>Haloarculaceae</taxon>
        <taxon>Haloarcula</taxon>
    </lineage>
</organism>
<dbReference type="AlphaFoldDB" id="A0A847UKD1"/>
<evidence type="ECO:0000313" key="3">
    <source>
        <dbReference type="EMBL" id="NLV11951.1"/>
    </source>
</evidence>
<evidence type="ECO:0000313" key="4">
    <source>
        <dbReference type="Proteomes" id="UP000641625"/>
    </source>
</evidence>
<dbReference type="Pfam" id="PF00534">
    <property type="entry name" value="Glycos_transf_1"/>
    <property type="match status" value="1"/>
</dbReference>
<dbReference type="CDD" id="cd03825">
    <property type="entry name" value="GT4_WcaC-like"/>
    <property type="match status" value="1"/>
</dbReference>
<dbReference type="PANTHER" id="PTHR45947:SF13">
    <property type="entry name" value="TRANSFERASE"/>
    <property type="match status" value="1"/>
</dbReference>
<name>A0A847UKD1_HALAR</name>
<dbReference type="GO" id="GO:0016757">
    <property type="term" value="F:glycosyltransferase activity"/>
    <property type="evidence" value="ECO:0007669"/>
    <property type="project" value="InterPro"/>
</dbReference>
<accession>A0A847UKD1</accession>
<protein>
    <submittedName>
        <fullName evidence="3">Glycosyltransferase</fullName>
    </submittedName>
</protein>
<dbReference type="PANTHER" id="PTHR45947">
    <property type="entry name" value="SULFOQUINOVOSYL TRANSFERASE SQD2"/>
    <property type="match status" value="1"/>
</dbReference>
<evidence type="ECO:0000259" key="1">
    <source>
        <dbReference type="Pfam" id="PF00534"/>
    </source>
</evidence>
<dbReference type="Proteomes" id="UP000641625">
    <property type="component" value="Unassembled WGS sequence"/>
</dbReference>
<dbReference type="EMBL" id="WOWA01000002">
    <property type="protein sequence ID" value="NLV11951.1"/>
    <property type="molecule type" value="Genomic_DNA"/>
</dbReference>
<feature type="domain" description="Glycosyl transferase family 1" evidence="1">
    <location>
        <begin position="228"/>
        <end position="382"/>
    </location>
</feature>
<keyword evidence="3" id="KW-0808">Transferase</keyword>
<feature type="domain" description="Glycosyltransferase subfamily 4-like N-terminal" evidence="2">
    <location>
        <begin position="13"/>
        <end position="216"/>
    </location>
</feature>
<dbReference type="Pfam" id="PF13439">
    <property type="entry name" value="Glyco_transf_4"/>
    <property type="match status" value="1"/>
</dbReference>
<comment type="caution">
    <text evidence="3">The sequence shown here is derived from an EMBL/GenBank/DDBJ whole genome shotgun (WGS) entry which is preliminary data.</text>
</comment>
<proteinExistence type="predicted"/>
<reference evidence="3" key="1">
    <citation type="submission" date="2019-12" db="EMBL/GenBank/DDBJ databases">
        <title>Whole genome sequencing of Haloarcula argentinensis strain pws5.</title>
        <authorList>
            <person name="Verma D.K."/>
            <person name="Gopal K."/>
            <person name="Prasad E.S."/>
        </authorList>
    </citation>
    <scope>NUCLEOTIDE SEQUENCE</scope>
    <source>
        <strain evidence="3">Pws5</strain>
    </source>
</reference>
<dbReference type="RefSeq" id="WP_170095660.1">
    <property type="nucleotide sequence ID" value="NZ_WOWA01000002.1"/>
</dbReference>
<dbReference type="InterPro" id="IPR050194">
    <property type="entry name" value="Glycosyltransferase_grp1"/>
</dbReference>
<dbReference type="SUPFAM" id="SSF53756">
    <property type="entry name" value="UDP-Glycosyltransferase/glycogen phosphorylase"/>
    <property type="match status" value="1"/>
</dbReference>